<evidence type="ECO:0000256" key="6">
    <source>
        <dbReference type="ARBA" id="ARBA00038219"/>
    </source>
</evidence>
<evidence type="ECO:0000313" key="11">
    <source>
        <dbReference type="Proteomes" id="UP000094801"/>
    </source>
</evidence>
<dbReference type="PANTHER" id="PTHR47254">
    <property type="entry name" value="CELL WALL MANNOPROTEIN CIS3-RELATED"/>
    <property type="match status" value="1"/>
</dbReference>
<evidence type="ECO:0000313" key="10">
    <source>
        <dbReference type="EMBL" id="ODV84544.1"/>
    </source>
</evidence>
<comment type="subcellular location">
    <subcellularLocation>
        <location evidence="1">Secreted</location>
        <location evidence="1">Cell wall</location>
    </subcellularLocation>
</comment>
<dbReference type="InterPro" id="IPR051153">
    <property type="entry name" value="Yeast_CWMannoprotein_PIR"/>
</dbReference>
<dbReference type="Pfam" id="PF22799">
    <property type="entry name" value="PIR1-like_C"/>
    <property type="match status" value="1"/>
</dbReference>
<feature type="domain" description="Cell wall mannoprotein PIR1-like C-terminal" evidence="9">
    <location>
        <begin position="267"/>
        <end position="339"/>
    </location>
</feature>
<dbReference type="PROSITE" id="PS00929">
    <property type="entry name" value="PIR_REPEAT_1"/>
    <property type="match status" value="1"/>
</dbReference>
<dbReference type="AlphaFoldDB" id="A0A1E4SYI5"/>
<organism evidence="10 11">
    <name type="scientific">[Candida] arabinofermentans NRRL YB-2248</name>
    <dbReference type="NCBI Taxonomy" id="983967"/>
    <lineage>
        <taxon>Eukaryota</taxon>
        <taxon>Fungi</taxon>
        <taxon>Dikarya</taxon>
        <taxon>Ascomycota</taxon>
        <taxon>Saccharomycotina</taxon>
        <taxon>Pichiomycetes</taxon>
        <taxon>Pichiales</taxon>
        <taxon>Pichiaceae</taxon>
        <taxon>Ogataea</taxon>
        <taxon>Ogataea/Candida clade</taxon>
    </lineage>
</organism>
<dbReference type="InterPro" id="IPR054508">
    <property type="entry name" value="PIR1-like_C"/>
</dbReference>
<dbReference type="GO" id="GO:0031505">
    <property type="term" value="P:fungal-type cell wall organization"/>
    <property type="evidence" value="ECO:0007669"/>
    <property type="project" value="UniProtKB-ARBA"/>
</dbReference>
<accession>A0A1E4SYI5</accession>
<keyword evidence="3" id="KW-0964">Secreted</keyword>
<keyword evidence="4 8" id="KW-0732">Signal</keyword>
<evidence type="ECO:0000256" key="2">
    <source>
        <dbReference type="ARBA" id="ARBA00022512"/>
    </source>
</evidence>
<feature type="signal peptide" evidence="8">
    <location>
        <begin position="1"/>
        <end position="21"/>
    </location>
</feature>
<evidence type="ECO:0000256" key="5">
    <source>
        <dbReference type="ARBA" id="ARBA00022737"/>
    </source>
</evidence>
<keyword evidence="2" id="KW-0134">Cell wall</keyword>
<evidence type="ECO:0000259" key="9">
    <source>
        <dbReference type="Pfam" id="PF22799"/>
    </source>
</evidence>
<proteinExistence type="inferred from homology"/>
<keyword evidence="5" id="KW-0677">Repeat</keyword>
<dbReference type="OrthoDB" id="5415592at2759"/>
<evidence type="ECO:0000256" key="1">
    <source>
        <dbReference type="ARBA" id="ARBA00004191"/>
    </source>
</evidence>
<dbReference type="GO" id="GO:0005199">
    <property type="term" value="F:structural constituent of cell wall"/>
    <property type="evidence" value="ECO:0007669"/>
    <property type="project" value="InterPro"/>
</dbReference>
<dbReference type="PROSITE" id="PS50256">
    <property type="entry name" value="PIR_REPEAT_2"/>
    <property type="match status" value="3"/>
</dbReference>
<comment type="similarity">
    <text evidence="6">Belongs to the PIR protein family.</text>
</comment>
<evidence type="ECO:0000256" key="7">
    <source>
        <dbReference type="SAM" id="MobiDB-lite"/>
    </source>
</evidence>
<dbReference type="GO" id="GO:0009277">
    <property type="term" value="C:fungal-type cell wall"/>
    <property type="evidence" value="ECO:0007669"/>
    <property type="project" value="TreeGrafter"/>
</dbReference>
<dbReference type="PANTHER" id="PTHR47254:SF1">
    <property type="entry name" value="CELL WALL MANNOPROTEIN CIS3-RELATED"/>
    <property type="match status" value="1"/>
</dbReference>
<dbReference type="Proteomes" id="UP000094801">
    <property type="component" value="Unassembled WGS sequence"/>
</dbReference>
<feature type="chain" id="PRO_5009162970" description="Cell wall mannoprotein PIR1-like C-terminal domain-containing protein" evidence="8">
    <location>
        <begin position="22"/>
        <end position="349"/>
    </location>
</feature>
<evidence type="ECO:0000256" key="3">
    <source>
        <dbReference type="ARBA" id="ARBA00022525"/>
    </source>
</evidence>
<reference evidence="11" key="1">
    <citation type="submission" date="2016-04" db="EMBL/GenBank/DDBJ databases">
        <title>Comparative genomics of biotechnologically important yeasts.</title>
        <authorList>
            <consortium name="DOE Joint Genome Institute"/>
            <person name="Riley R."/>
            <person name="Haridas S."/>
            <person name="Wolfe K.H."/>
            <person name="Lopes M.R."/>
            <person name="Hittinger C.T."/>
            <person name="Goker M."/>
            <person name="Salamov A."/>
            <person name="Wisecaver J."/>
            <person name="Long T.M."/>
            <person name="Aerts A.L."/>
            <person name="Barry K."/>
            <person name="Choi C."/>
            <person name="Clum A."/>
            <person name="Coughlan A.Y."/>
            <person name="Deshpande S."/>
            <person name="Douglass A.P."/>
            <person name="Hanson S.J."/>
            <person name="Klenk H.-P."/>
            <person name="Labutti K."/>
            <person name="Lapidus A."/>
            <person name="Lindquist E."/>
            <person name="Lipzen A."/>
            <person name="Meier-Kolthoff J.P."/>
            <person name="Ohm R.A."/>
            <person name="Otillar R.P."/>
            <person name="Pangilinan J."/>
            <person name="Peng Y."/>
            <person name="Rokas A."/>
            <person name="Rosa C.A."/>
            <person name="Scheuner C."/>
            <person name="Sibirny A.A."/>
            <person name="Slot J.C."/>
            <person name="Stielow J.B."/>
            <person name="Sun H."/>
            <person name="Kurtzman C.P."/>
            <person name="Blackwell M."/>
            <person name="Grigoriev I.V."/>
            <person name="Jeffries T.W."/>
        </authorList>
    </citation>
    <scope>NUCLEOTIDE SEQUENCE [LARGE SCALE GENOMIC DNA]</scope>
    <source>
        <strain evidence="11">NRRL YB-2248</strain>
    </source>
</reference>
<evidence type="ECO:0000256" key="4">
    <source>
        <dbReference type="ARBA" id="ARBA00022729"/>
    </source>
</evidence>
<evidence type="ECO:0000256" key="8">
    <source>
        <dbReference type="SAM" id="SignalP"/>
    </source>
</evidence>
<gene>
    <name evidence="10" type="ORF">CANARDRAFT_29079</name>
</gene>
<name>A0A1E4SYI5_9ASCO</name>
<sequence length="349" mass="36149">MQLSKSILLTLASCLLTKASASTSGYVVGDVWSTLSPSASLLEGASTSYPSTFGIAIEVITSSVSLTAASDYSEETTTKKAQVVTQIGDGQIQASTATATPSTTTHSSIAVVTQIADGQIQAVKKTAVVSQIGDGQIQATATTTTSEGTTTYTKETTVVTTDIDVVLWTGESSSQDETTTLTVTPTTTVAVTNVPSYSSSSDDITTTLTITPTTLVIVTVTDNSSSSSTQESSTSTSTSSSKNEKRDTSLESCLTDTSLALTLNGSILLDSAGRVGSIVSNRQFQFDGPPPQAGAIYAAGWSVVDGKLALGNQTEFYQCLSGNFYNLYDSMIAVHCEAVKLNVVDLVTC</sequence>
<dbReference type="EMBL" id="KV453856">
    <property type="protein sequence ID" value="ODV84544.1"/>
    <property type="molecule type" value="Genomic_DNA"/>
</dbReference>
<dbReference type="Pfam" id="PF00399">
    <property type="entry name" value="PIR"/>
    <property type="match status" value="2"/>
</dbReference>
<feature type="compositionally biased region" description="Low complexity" evidence="7">
    <location>
        <begin position="222"/>
        <end position="241"/>
    </location>
</feature>
<dbReference type="InterPro" id="IPR000420">
    <property type="entry name" value="Yeast_PIR_rpt"/>
</dbReference>
<feature type="region of interest" description="Disordered" evidence="7">
    <location>
        <begin position="222"/>
        <end position="248"/>
    </location>
</feature>
<keyword evidence="11" id="KW-1185">Reference proteome</keyword>
<protein>
    <recommendedName>
        <fullName evidence="9">Cell wall mannoprotein PIR1-like C-terminal domain-containing protein</fullName>
    </recommendedName>
</protein>